<reference evidence="3 4" key="1">
    <citation type="journal article" date="2015" name="Sci. Rep.">
        <title>Genome of the facultative scuticociliatosis pathogen Pseudocohnilembus persalinus provides insight into its virulence through horizontal gene transfer.</title>
        <authorList>
            <person name="Xiong J."/>
            <person name="Wang G."/>
            <person name="Cheng J."/>
            <person name="Tian M."/>
            <person name="Pan X."/>
            <person name="Warren A."/>
            <person name="Jiang C."/>
            <person name="Yuan D."/>
            <person name="Miao W."/>
        </authorList>
    </citation>
    <scope>NUCLEOTIDE SEQUENCE [LARGE SCALE GENOMIC DNA]</scope>
    <source>
        <strain evidence="3">36N120E</strain>
    </source>
</reference>
<evidence type="ECO:0000256" key="2">
    <source>
        <dbReference type="ARBA" id="ARBA00023274"/>
    </source>
</evidence>
<evidence type="ECO:0000313" key="3">
    <source>
        <dbReference type="EMBL" id="KRX02382.1"/>
    </source>
</evidence>
<dbReference type="GO" id="GO:0006412">
    <property type="term" value="P:translation"/>
    <property type="evidence" value="ECO:0007669"/>
    <property type="project" value="InterPro"/>
</dbReference>
<name>A0A0V0QJF8_PSEPJ</name>
<dbReference type="SUPFAM" id="SSF54189">
    <property type="entry name" value="Ribosomal proteins S24e, L23 and L15e"/>
    <property type="match status" value="1"/>
</dbReference>
<dbReference type="OMA" id="RKPRERC"/>
<sequence>MAPIIKTKKVLKNPLLSRIQMNLEIIHPGMASVSKKEVVEILAKRFKCDPHCVVPYGLRCKFGGNKSTGFALIYDNVEYYLKYADKFTLRRAEVLPKTIARRKGYKEMKRKTKRSRAGDKNKIIKARKIETRQQVIQAKKEFLKKVGV</sequence>
<dbReference type="Pfam" id="PF01282">
    <property type="entry name" value="Ribosomal_S24e"/>
    <property type="match status" value="1"/>
</dbReference>
<keyword evidence="4" id="KW-1185">Reference proteome</keyword>
<dbReference type="InterPro" id="IPR053709">
    <property type="entry name" value="eRP_eS24_sf"/>
</dbReference>
<dbReference type="FunCoup" id="A0A0V0QJF8">
    <property type="interactions" value="411"/>
</dbReference>
<dbReference type="GO" id="GO:0003735">
    <property type="term" value="F:structural constituent of ribosome"/>
    <property type="evidence" value="ECO:0007669"/>
    <property type="project" value="InterPro"/>
</dbReference>
<comment type="caution">
    <text evidence="3">The sequence shown here is derived from an EMBL/GenBank/DDBJ whole genome shotgun (WGS) entry which is preliminary data.</text>
</comment>
<evidence type="ECO:0000313" key="4">
    <source>
        <dbReference type="Proteomes" id="UP000054937"/>
    </source>
</evidence>
<accession>A0A0V0QJF8</accession>
<dbReference type="EMBL" id="LDAU01000155">
    <property type="protein sequence ID" value="KRX02382.1"/>
    <property type="molecule type" value="Genomic_DNA"/>
</dbReference>
<organism evidence="3 4">
    <name type="scientific">Pseudocohnilembus persalinus</name>
    <name type="common">Ciliate</name>
    <dbReference type="NCBI Taxonomy" id="266149"/>
    <lineage>
        <taxon>Eukaryota</taxon>
        <taxon>Sar</taxon>
        <taxon>Alveolata</taxon>
        <taxon>Ciliophora</taxon>
        <taxon>Intramacronucleata</taxon>
        <taxon>Oligohymenophorea</taxon>
        <taxon>Scuticociliatia</taxon>
        <taxon>Philasterida</taxon>
        <taxon>Pseudocohnilembidae</taxon>
        <taxon>Pseudocohnilembus</taxon>
    </lineage>
</organism>
<dbReference type="InterPro" id="IPR001976">
    <property type="entry name" value="Ribosomal_eS24"/>
</dbReference>
<proteinExistence type="inferred from homology"/>
<dbReference type="HAMAP" id="MF_00545">
    <property type="entry name" value="Ribosomal_eS24"/>
    <property type="match status" value="1"/>
</dbReference>
<dbReference type="Proteomes" id="UP000054937">
    <property type="component" value="Unassembled WGS sequence"/>
</dbReference>
<dbReference type="GO" id="GO:1990904">
    <property type="term" value="C:ribonucleoprotein complex"/>
    <property type="evidence" value="ECO:0007669"/>
    <property type="project" value="UniProtKB-KW"/>
</dbReference>
<dbReference type="AlphaFoldDB" id="A0A0V0QJF8"/>
<keyword evidence="2" id="KW-0687">Ribonucleoprotein</keyword>
<dbReference type="OrthoDB" id="306887at2759"/>
<evidence type="ECO:0000256" key="1">
    <source>
        <dbReference type="ARBA" id="ARBA00022980"/>
    </source>
</evidence>
<keyword evidence="1 3" id="KW-0689">Ribosomal protein</keyword>
<dbReference type="PANTHER" id="PTHR10496">
    <property type="entry name" value="40S RIBOSOMAL PROTEIN S24"/>
    <property type="match status" value="1"/>
</dbReference>
<dbReference type="Gene3D" id="3.30.70.3370">
    <property type="match status" value="1"/>
</dbReference>
<protein>
    <submittedName>
        <fullName evidence="3">Ribosomal protein L23/L15e core domain</fullName>
    </submittedName>
</protein>
<gene>
    <name evidence="3" type="ORF">PPERSA_09999</name>
</gene>
<dbReference type="InterPro" id="IPR012678">
    <property type="entry name" value="Ribosomal_uL23/eL15/eS24_sf"/>
</dbReference>
<dbReference type="InParanoid" id="A0A0V0QJF8"/>
<dbReference type="GO" id="GO:0005840">
    <property type="term" value="C:ribosome"/>
    <property type="evidence" value="ECO:0007669"/>
    <property type="project" value="UniProtKB-KW"/>
</dbReference>